<sequence length="715" mass="77215">MTITNEIAQAYVGSLIAGVRQEANLTRDDMAAKASNGIRASLLQDIERAKNTSDAKMIAGTAIVAVRSLARRGEGRQSVTERFALRCVQIAGVIFDAVPKRRRENQRTPMQANAPQIGSRRTPGVKARSPFPDNRSHMPSSSRTERTPLPFASLIQCRQEVVPMPAVLTTRSVPCLNLLTRVLACAALMSAAHDAVAVADGMRLMNPPGTLIMDGPGTRKIVVEVPQQRGAAGTNAVATLYRYDANAQPASTPLSTYQATATGGQIAFNVVIPGPGLYLLETKLAAAGGVDGDSLKITMAALIPARGAFPDAGVVTHFGQRKGSPSIVMPLIKKAGFTWIRDELYFGEVEKKPGTFLFPPDNGGYGDYVAQAAKFSIKPLIVLDYGNGRAYPGLFKGPRGFPMTQQERDLFTRYAQKVVAFYGKHVKDWEIWNEPSFATVGYDNYVALLKQVYVAIKKESPDANVISCGGGGAGGGPGGDCIAALVKAGALDYQDGFSIHPYMSPNDPDSGYPAKGAPVNPVNIPNVWPHLARMVQATPRAGEGRFKLWITEIGWPSSPLSAGLSEPAQAANIARTYLLSRRYAAVESVFWYDFVDDGVNPNDKEANFGLLRADLTPKPSYVAASVLMRMLDTRKWDHALIDKRDVKVYQYGTRSPVYVGWQVGGNTGATQVQIPPGPYTQRDWQGVTSTVDVPSQGFEWQLGALPKYLIPVGRN</sequence>
<evidence type="ECO:0008006" key="4">
    <source>
        <dbReference type="Google" id="ProtNLM"/>
    </source>
</evidence>
<gene>
    <name evidence="2" type="ORF">AWB65_02896</name>
</gene>
<dbReference type="InterPro" id="IPR051923">
    <property type="entry name" value="Glycosyl_Hydrolase_39"/>
</dbReference>
<dbReference type="RefSeq" id="WP_087667796.1">
    <property type="nucleotide sequence ID" value="NZ_FCNW02000012.1"/>
</dbReference>
<feature type="region of interest" description="Disordered" evidence="1">
    <location>
        <begin position="102"/>
        <end position="146"/>
    </location>
</feature>
<feature type="compositionally biased region" description="Polar residues" evidence="1">
    <location>
        <begin position="107"/>
        <end position="116"/>
    </location>
</feature>
<dbReference type="Proteomes" id="UP000054977">
    <property type="component" value="Unassembled WGS sequence"/>
</dbReference>
<dbReference type="EMBL" id="FCNW02000012">
    <property type="protein sequence ID" value="SAL38914.1"/>
    <property type="molecule type" value="Genomic_DNA"/>
</dbReference>
<accession>A0A158H3M6</accession>
<dbReference type="SUPFAM" id="SSF51445">
    <property type="entry name" value="(Trans)glycosidases"/>
    <property type="match status" value="1"/>
</dbReference>
<name>A0A158H3M6_9BURK</name>
<comment type="caution">
    <text evidence="2">The sequence shown here is derived from an EMBL/GenBank/DDBJ whole genome shotgun (WGS) entry which is preliminary data.</text>
</comment>
<evidence type="ECO:0000256" key="1">
    <source>
        <dbReference type="SAM" id="MobiDB-lite"/>
    </source>
</evidence>
<organism evidence="2 3">
    <name type="scientific">Caballeronia humi</name>
    <dbReference type="NCBI Taxonomy" id="326474"/>
    <lineage>
        <taxon>Bacteria</taxon>
        <taxon>Pseudomonadati</taxon>
        <taxon>Pseudomonadota</taxon>
        <taxon>Betaproteobacteria</taxon>
        <taxon>Burkholderiales</taxon>
        <taxon>Burkholderiaceae</taxon>
        <taxon>Caballeronia</taxon>
    </lineage>
</organism>
<protein>
    <recommendedName>
        <fullName evidence="4">Glycoside hydrolase family 5 domain-containing protein</fullName>
    </recommendedName>
</protein>
<keyword evidence="3" id="KW-1185">Reference proteome</keyword>
<dbReference type="STRING" id="326474.AWB65_02896"/>
<dbReference type="Gene3D" id="3.20.20.80">
    <property type="entry name" value="Glycosidases"/>
    <property type="match status" value="1"/>
</dbReference>
<dbReference type="AlphaFoldDB" id="A0A158H3M6"/>
<dbReference type="OrthoDB" id="912485at2"/>
<evidence type="ECO:0000313" key="2">
    <source>
        <dbReference type="EMBL" id="SAL38914.1"/>
    </source>
</evidence>
<reference evidence="2" key="1">
    <citation type="submission" date="2016-01" db="EMBL/GenBank/DDBJ databases">
        <authorList>
            <person name="Peeters C."/>
        </authorList>
    </citation>
    <scope>NUCLEOTIDE SEQUENCE [LARGE SCALE GENOMIC DNA]</scope>
    <source>
        <strain evidence="2">LMG 22934</strain>
    </source>
</reference>
<dbReference type="PANTHER" id="PTHR12631:SF10">
    <property type="entry name" value="BETA-XYLOSIDASE-LIKE PROTEIN-RELATED"/>
    <property type="match status" value="1"/>
</dbReference>
<proteinExistence type="predicted"/>
<evidence type="ECO:0000313" key="3">
    <source>
        <dbReference type="Proteomes" id="UP000054977"/>
    </source>
</evidence>
<dbReference type="InterPro" id="IPR017853">
    <property type="entry name" value="GH"/>
</dbReference>
<dbReference type="GO" id="GO:0004553">
    <property type="term" value="F:hydrolase activity, hydrolyzing O-glycosyl compounds"/>
    <property type="evidence" value="ECO:0007669"/>
    <property type="project" value="TreeGrafter"/>
</dbReference>
<dbReference type="PANTHER" id="PTHR12631">
    <property type="entry name" value="ALPHA-L-IDURONIDASE"/>
    <property type="match status" value="1"/>
</dbReference>